<dbReference type="InterPro" id="IPR032781">
    <property type="entry name" value="ABC_tran_Xtn"/>
</dbReference>
<dbReference type="RefSeq" id="WP_034625548.1">
    <property type="nucleotide sequence ID" value="NZ_JRJU01000002.1"/>
</dbReference>
<keyword evidence="2" id="KW-0067">ATP-binding</keyword>
<feature type="coiled-coil region" evidence="3">
    <location>
        <begin position="252"/>
        <end position="279"/>
    </location>
</feature>
<dbReference type="AlphaFoldDB" id="A0A0B0IJP4"/>
<dbReference type="NCBIfam" id="NF000355">
    <property type="entry name" value="ribo_prot_ABC_F"/>
    <property type="match status" value="1"/>
</dbReference>
<sequence length="487" mass="56381">MQKLVLELKDIEVSFLDRTILTIHNLKVHQFDRIGVVGKNGSGKSTLLQLLHQDLQPNKGHVNRLIDFGYFKQTESPTYQASDFKLLRQLNVPDRHATQMSGGEQTRLKLAQLFSTYHEGLLIDEPTTHLDTKGVDFLIEELMYYYGALILVSHDRFLLDQLVTKIWEVNEGEIIEYTGNYSDYERQKELERIQQQERHEKFVKEKQRLLSAADEKMKKAKKITQANQSMSKKEANTPANRMFMTKQKDTSQKSVQRAAKALEKRVEQLEEVKAIETEKTIRFHQPKLLQLHNKFPIMADRLTIKMKDTLLFDHASFQFPLGKTIAITGSNGSGKSTLLNHILHDGEGITLSPKVVFGVYQQLDYQFSKDKTVLEFMKENSHYEQSKIRAVLHAMNFTGNDLKKDTSQLSGGEAIRLKLCQLFLGSYNMLILDEPTNFLDIHSMKALETFLLNYEGTVLLVSHDREFVKRVADHRYEIQEKRIKQIY</sequence>
<evidence type="ECO:0000256" key="2">
    <source>
        <dbReference type="ARBA" id="ARBA00022840"/>
    </source>
</evidence>
<dbReference type="InterPro" id="IPR027417">
    <property type="entry name" value="P-loop_NTPase"/>
</dbReference>
<dbReference type="PANTHER" id="PTHR42855:SF2">
    <property type="entry name" value="DRUG RESISTANCE ABC TRANSPORTER,ATP-BINDING PROTEIN"/>
    <property type="match status" value="1"/>
</dbReference>
<reference evidence="5 6" key="1">
    <citation type="submission" date="2014-09" db="EMBL/GenBank/DDBJ databases">
        <title>Genome sequencing and annotation of Bacillus Okhensis strain Kh10-101T.</title>
        <authorList>
            <person name="Prakash J.S."/>
        </authorList>
    </citation>
    <scope>NUCLEOTIDE SEQUENCE [LARGE SCALE GENOMIC DNA]</scope>
    <source>
        <strain evidence="6">Kh10-101T</strain>
    </source>
</reference>
<dbReference type="InterPro" id="IPR051309">
    <property type="entry name" value="ABCF_ATPase"/>
</dbReference>
<name>A0A0B0IJP4_9BACI</name>
<keyword evidence="6" id="KW-1185">Reference proteome</keyword>
<feature type="domain" description="ABC transporter" evidence="4">
    <location>
        <begin position="6"/>
        <end position="196"/>
    </location>
</feature>
<keyword evidence="1" id="KW-0547">Nucleotide-binding</keyword>
<dbReference type="NCBIfam" id="NF000168">
    <property type="entry name" value="ABCF_Msr_all"/>
    <property type="match status" value="1"/>
</dbReference>
<proteinExistence type="predicted"/>
<dbReference type="eggNOG" id="COG0488">
    <property type="taxonomic scope" value="Bacteria"/>
</dbReference>
<dbReference type="Pfam" id="PF00005">
    <property type="entry name" value="ABC_tran"/>
    <property type="match status" value="3"/>
</dbReference>
<dbReference type="InterPro" id="IPR017871">
    <property type="entry name" value="ABC_transporter-like_CS"/>
</dbReference>
<dbReference type="InterPro" id="IPR003593">
    <property type="entry name" value="AAA+_ATPase"/>
</dbReference>
<evidence type="ECO:0000313" key="6">
    <source>
        <dbReference type="Proteomes" id="UP000030832"/>
    </source>
</evidence>
<dbReference type="PROSITE" id="PS50893">
    <property type="entry name" value="ABC_TRANSPORTER_2"/>
    <property type="match status" value="2"/>
</dbReference>
<dbReference type="InterPro" id="IPR003439">
    <property type="entry name" value="ABC_transporter-like_ATP-bd"/>
</dbReference>
<dbReference type="Pfam" id="PF12848">
    <property type="entry name" value="ABC_tran_Xtn"/>
    <property type="match status" value="1"/>
</dbReference>
<dbReference type="GO" id="GO:0005524">
    <property type="term" value="F:ATP binding"/>
    <property type="evidence" value="ECO:0007669"/>
    <property type="project" value="UniProtKB-KW"/>
</dbReference>
<gene>
    <name evidence="5" type="ORF">LQ50_02110</name>
</gene>
<feature type="domain" description="ABC transporter" evidence="4">
    <location>
        <begin position="297"/>
        <end position="486"/>
    </location>
</feature>
<dbReference type="OrthoDB" id="9760950at2"/>
<dbReference type="SMART" id="SM00382">
    <property type="entry name" value="AAA"/>
    <property type="match status" value="2"/>
</dbReference>
<evidence type="ECO:0000259" key="4">
    <source>
        <dbReference type="PROSITE" id="PS50893"/>
    </source>
</evidence>
<dbReference type="PROSITE" id="PS00211">
    <property type="entry name" value="ABC_TRANSPORTER_1"/>
    <property type="match status" value="1"/>
</dbReference>
<dbReference type="Proteomes" id="UP000030832">
    <property type="component" value="Unassembled WGS sequence"/>
</dbReference>
<dbReference type="STRING" id="333138.LQ50_02110"/>
<evidence type="ECO:0000256" key="3">
    <source>
        <dbReference type="SAM" id="Coils"/>
    </source>
</evidence>
<keyword evidence="3" id="KW-0175">Coiled coil</keyword>
<dbReference type="SUPFAM" id="SSF52540">
    <property type="entry name" value="P-loop containing nucleoside triphosphate hydrolases"/>
    <property type="match status" value="2"/>
</dbReference>
<protein>
    <submittedName>
        <fullName evidence="5">Antibiotic ABC transporter</fullName>
    </submittedName>
</protein>
<accession>A0A0B0IJP4</accession>
<dbReference type="PANTHER" id="PTHR42855">
    <property type="entry name" value="ABC TRANSPORTER ATP-BINDING SUBUNIT"/>
    <property type="match status" value="1"/>
</dbReference>
<dbReference type="Gene3D" id="3.40.50.300">
    <property type="entry name" value="P-loop containing nucleotide triphosphate hydrolases"/>
    <property type="match status" value="3"/>
</dbReference>
<evidence type="ECO:0000256" key="1">
    <source>
        <dbReference type="ARBA" id="ARBA00022741"/>
    </source>
</evidence>
<dbReference type="EMBL" id="JRJU01000002">
    <property type="protein sequence ID" value="KHF41535.1"/>
    <property type="molecule type" value="Genomic_DNA"/>
</dbReference>
<organism evidence="5 6">
    <name type="scientific">Halalkalibacter okhensis</name>
    <dbReference type="NCBI Taxonomy" id="333138"/>
    <lineage>
        <taxon>Bacteria</taxon>
        <taxon>Bacillati</taxon>
        <taxon>Bacillota</taxon>
        <taxon>Bacilli</taxon>
        <taxon>Bacillales</taxon>
        <taxon>Bacillaceae</taxon>
        <taxon>Halalkalibacter</taxon>
    </lineage>
</organism>
<dbReference type="CDD" id="cd03221">
    <property type="entry name" value="ABCF_EF-3"/>
    <property type="match status" value="2"/>
</dbReference>
<comment type="caution">
    <text evidence="5">The sequence shown here is derived from an EMBL/GenBank/DDBJ whole genome shotgun (WGS) entry which is preliminary data.</text>
</comment>
<dbReference type="GO" id="GO:0016887">
    <property type="term" value="F:ATP hydrolysis activity"/>
    <property type="evidence" value="ECO:0007669"/>
    <property type="project" value="InterPro"/>
</dbReference>
<evidence type="ECO:0000313" key="5">
    <source>
        <dbReference type="EMBL" id="KHF41535.1"/>
    </source>
</evidence>